<dbReference type="AlphaFoldDB" id="A0A8X8ZUG4"/>
<reference evidence="3" key="2">
    <citation type="submission" date="2020-08" db="EMBL/GenBank/DDBJ databases">
        <title>Plant Genome Project.</title>
        <authorList>
            <person name="Zhang R.-G."/>
        </authorList>
    </citation>
    <scope>NUCLEOTIDE SEQUENCE</scope>
    <source>
        <strain evidence="3">Huo1</strain>
        <tissue evidence="3">Leaf</tissue>
    </source>
</reference>
<organism evidence="3">
    <name type="scientific">Salvia splendens</name>
    <name type="common">Scarlet sage</name>
    <dbReference type="NCBI Taxonomy" id="180675"/>
    <lineage>
        <taxon>Eukaryota</taxon>
        <taxon>Viridiplantae</taxon>
        <taxon>Streptophyta</taxon>
        <taxon>Embryophyta</taxon>
        <taxon>Tracheophyta</taxon>
        <taxon>Spermatophyta</taxon>
        <taxon>Magnoliopsida</taxon>
        <taxon>eudicotyledons</taxon>
        <taxon>Gunneridae</taxon>
        <taxon>Pentapetalae</taxon>
        <taxon>asterids</taxon>
        <taxon>lamiids</taxon>
        <taxon>Lamiales</taxon>
        <taxon>Lamiaceae</taxon>
        <taxon>Nepetoideae</taxon>
        <taxon>Mentheae</taxon>
        <taxon>Salviinae</taxon>
        <taxon>Salvia</taxon>
        <taxon>Salvia subgen. Calosphace</taxon>
        <taxon>core Calosphace</taxon>
    </lineage>
</organism>
<dbReference type="CDD" id="cd17039">
    <property type="entry name" value="Ubl_ubiquitin_like"/>
    <property type="match status" value="1"/>
</dbReference>
<dbReference type="Pfam" id="PF00240">
    <property type="entry name" value="ubiquitin"/>
    <property type="match status" value="1"/>
</dbReference>
<evidence type="ECO:0000259" key="2">
    <source>
        <dbReference type="PROSITE" id="PS50053"/>
    </source>
</evidence>
<accession>A0A8X8ZUG4</accession>
<keyword evidence="4" id="KW-1185">Reference proteome</keyword>
<dbReference type="InterPro" id="IPR000626">
    <property type="entry name" value="Ubiquitin-like_dom"/>
</dbReference>
<feature type="compositionally biased region" description="Polar residues" evidence="1">
    <location>
        <begin position="1150"/>
        <end position="1163"/>
    </location>
</feature>
<dbReference type="SUPFAM" id="SSF54236">
    <property type="entry name" value="Ubiquitin-like"/>
    <property type="match status" value="1"/>
</dbReference>
<evidence type="ECO:0000313" key="4">
    <source>
        <dbReference type="Proteomes" id="UP000298416"/>
    </source>
</evidence>
<name>A0A8X8ZUG4_SALSN</name>
<dbReference type="EMBL" id="PNBA02000007">
    <property type="protein sequence ID" value="KAG6417056.1"/>
    <property type="molecule type" value="Genomic_DNA"/>
</dbReference>
<evidence type="ECO:0000313" key="3">
    <source>
        <dbReference type="EMBL" id="KAG6417056.1"/>
    </source>
</evidence>
<dbReference type="GO" id="GO:0051787">
    <property type="term" value="F:misfolded protein binding"/>
    <property type="evidence" value="ECO:0007669"/>
    <property type="project" value="TreeGrafter"/>
</dbReference>
<feature type="region of interest" description="Disordered" evidence="1">
    <location>
        <begin position="1109"/>
        <end position="1130"/>
    </location>
</feature>
<dbReference type="Proteomes" id="UP000298416">
    <property type="component" value="Unassembled WGS sequence"/>
</dbReference>
<dbReference type="SMART" id="SM00213">
    <property type="entry name" value="UBQ"/>
    <property type="match status" value="1"/>
</dbReference>
<feature type="domain" description="Ubiquitin-like" evidence="2">
    <location>
        <begin position="509"/>
        <end position="600"/>
    </location>
</feature>
<feature type="compositionally biased region" description="Polar residues" evidence="1">
    <location>
        <begin position="703"/>
        <end position="719"/>
    </location>
</feature>
<dbReference type="InterPro" id="IPR001107">
    <property type="entry name" value="Band_7"/>
</dbReference>
<evidence type="ECO:0000256" key="1">
    <source>
        <dbReference type="SAM" id="MobiDB-lite"/>
    </source>
</evidence>
<dbReference type="Gene3D" id="3.30.479.30">
    <property type="entry name" value="Band 7 domain"/>
    <property type="match status" value="1"/>
</dbReference>
<dbReference type="InterPro" id="IPR029071">
    <property type="entry name" value="Ubiquitin-like_domsf"/>
</dbReference>
<comment type="caution">
    <text evidence="3">The sequence shown here is derived from an EMBL/GenBank/DDBJ whole genome shotgun (WGS) entry which is preliminary data.</text>
</comment>
<gene>
    <name evidence="3" type="ORF">SASPL_119206</name>
</gene>
<feature type="compositionally biased region" description="Polar residues" evidence="1">
    <location>
        <begin position="1187"/>
        <end position="1197"/>
    </location>
</feature>
<feature type="region of interest" description="Disordered" evidence="1">
    <location>
        <begin position="938"/>
        <end position="986"/>
    </location>
</feature>
<reference evidence="3" key="1">
    <citation type="submission" date="2018-01" db="EMBL/GenBank/DDBJ databases">
        <authorList>
            <person name="Mao J.F."/>
        </authorList>
    </citation>
    <scope>NUCLEOTIDE SEQUENCE</scope>
    <source>
        <strain evidence="3">Huo1</strain>
        <tissue evidence="3">Leaf</tissue>
    </source>
</reference>
<feature type="region of interest" description="Disordered" evidence="1">
    <location>
        <begin position="1150"/>
        <end position="1197"/>
    </location>
</feature>
<dbReference type="GO" id="GO:0031593">
    <property type="term" value="F:polyubiquitin modification-dependent protein binding"/>
    <property type="evidence" value="ECO:0007669"/>
    <property type="project" value="TreeGrafter"/>
</dbReference>
<dbReference type="PROSITE" id="PS50053">
    <property type="entry name" value="UBIQUITIN_2"/>
    <property type="match status" value="1"/>
</dbReference>
<dbReference type="FunFam" id="3.10.20.90:FF:000154">
    <property type="entry name" value="Large proline-rich protein BAG6"/>
    <property type="match status" value="1"/>
</dbReference>
<dbReference type="PANTHER" id="PTHR15204">
    <property type="entry name" value="LARGE PROLINE-RICH PROTEIN BAG6"/>
    <property type="match status" value="1"/>
</dbReference>
<protein>
    <recommendedName>
        <fullName evidence="2">Ubiquitin-like domain-containing protein</fullName>
    </recommendedName>
</protein>
<feature type="compositionally biased region" description="Polar residues" evidence="1">
    <location>
        <begin position="1025"/>
        <end position="1039"/>
    </location>
</feature>
<dbReference type="SUPFAM" id="SSF117892">
    <property type="entry name" value="Band 7/SPFH domain"/>
    <property type="match status" value="1"/>
</dbReference>
<feature type="region of interest" description="Disordered" evidence="1">
    <location>
        <begin position="1025"/>
        <end position="1078"/>
    </location>
</feature>
<dbReference type="GO" id="GO:0071818">
    <property type="term" value="C:BAT3 complex"/>
    <property type="evidence" value="ECO:0007669"/>
    <property type="project" value="TreeGrafter"/>
</dbReference>
<dbReference type="CDD" id="cd03399">
    <property type="entry name" value="SPFH_flotillin"/>
    <property type="match status" value="1"/>
</dbReference>
<sequence length="1197" mass="129410">MVMMYKVARASEYLVITGGWIKDMKLTRKSWVLPGQTYTRIDLSPVNYTFEVQAMSAEKLPFILPAVFTIGPRTDDHDSLLKYAKLMSSHDTTSNHVTELVEGVIEGETRVLAASMTMEDIFKGTKQFKQEVFDKVQLELNQFGLLIYNANVKQLVDVQGHEYFSYLGQKIQMEAANQARIDVAEAKMKGEVGAKLRDGQTKQNAAKIDAETKIVSTQRHGEGKKQEFKVETEVMIYQNQQEAMAAEANAQLAMKKAGWAKEAEVAQVESKKAVAIREAELQREVERMNALTTTEKLKADFLTKANVEFETKSQEANSALYAQQKLSEAYLYQKQKESEALKAAAEAELYQRKQKVEGDLYAKKKEAEGLTALAEAQGTYIRAILSAFGGNYAAMRDYLMINGGVFQELAKTNAEAVRGLQPNLSIWTNGDSAATSDAMKEVAGIYKMLPPLLKAIKGEYPVVGGFHFKFLSGVRSQKFLVILNKMGSNGGEHINISGMDAAECSQTSVQIKIKTLDSQTFTLRVDKCVPVPELKEQIASVTGVLSEQQRLICRGKVLKDDQLLSAYRILLYDSLISLTLTFIDVEDGHTLHLVVRQPISTSEEQSDQLGLVCIGIAMSFQPILKRFFYDLSAAADPTSSAGQNAGSHISPGMVVGTFNISEQGDGAFPDLNRIVSAVLTSFGVTRYGNGTEGIDLNQPPLENLSTAPGLSGTRNSSIPQSDQAASVAVPVEPLQPPVIPDSLTTLLQYLSHLRQEFSAYGQSTNAQNGRDGQEFESAGYSSEPRGLLNPESLAEVMSSARLLLLEQATECLLQLSRQLESHSSVMDSFERSRIQSNAIRSGALFQNLGALMLELGRAMMTLRMGQSPADALVNAGPSVFISSTGPNPIMVQPLPFQPGASFGSVPVGTAQHGSGLAGNSAATGFLPRNIDIRIRAGSLFPRREPTTSPSQGQTGTSSPNRASPSQQQDSAPVEPSSRNREPQLRAIPLRTVVAAVPSSVGRTTDSSRGSIGILYPVLARVQHLSSGSSNNARTSQTSDLNHDHSGNPEQPVPGSSTQQQHIPIPGGNGSSSLPSEALSDQGFSADVRGLEQLLSSIFPGGQILSESTELPHAASAPSHAQGTLESAPAVSEEGVLLSNILRQIMPMLSENTRGADNNTSTEGANADETQADDNRDEGSSRRGRGSLSQANPKRQRV</sequence>
<dbReference type="InterPro" id="IPR036013">
    <property type="entry name" value="Band_7/SPFH_dom_sf"/>
</dbReference>
<proteinExistence type="predicted"/>
<dbReference type="Gene3D" id="3.10.20.90">
    <property type="entry name" value="Phosphatidylinositol 3-kinase Catalytic Subunit, Chain A, domain 1"/>
    <property type="match status" value="1"/>
</dbReference>
<dbReference type="GO" id="GO:0036503">
    <property type="term" value="P:ERAD pathway"/>
    <property type="evidence" value="ECO:0007669"/>
    <property type="project" value="TreeGrafter"/>
</dbReference>
<feature type="region of interest" description="Disordered" evidence="1">
    <location>
        <begin position="693"/>
        <end position="719"/>
    </location>
</feature>
<feature type="compositionally biased region" description="Polar residues" evidence="1">
    <location>
        <begin position="960"/>
        <end position="970"/>
    </location>
</feature>
<feature type="compositionally biased region" description="Low complexity" evidence="1">
    <location>
        <begin position="946"/>
        <end position="959"/>
    </location>
</feature>
<dbReference type="Pfam" id="PF01145">
    <property type="entry name" value="Band_7"/>
    <property type="match status" value="1"/>
</dbReference>
<feature type="region of interest" description="Disordered" evidence="1">
    <location>
        <begin position="762"/>
        <end position="786"/>
    </location>
</feature>
<dbReference type="PANTHER" id="PTHR15204:SF0">
    <property type="entry name" value="LARGE PROLINE-RICH PROTEIN BAG6"/>
    <property type="match status" value="1"/>
</dbReference>